<dbReference type="VEuPathDB" id="FungiDB:CTRG_02014"/>
<dbReference type="PANTHER" id="PTHR13326:SF21">
    <property type="entry name" value="PSEUDOURIDYLATE SYNTHASE PUS7L"/>
    <property type="match status" value="1"/>
</dbReference>
<dbReference type="GO" id="GO:0031119">
    <property type="term" value="P:tRNA pseudouridine synthesis"/>
    <property type="evidence" value="ECO:0007669"/>
    <property type="project" value="EnsemblFungi"/>
</dbReference>
<dbReference type="GeneID" id="8296370"/>
<dbReference type="GO" id="GO:0031120">
    <property type="term" value="P:snRNA pseudouridine synthesis"/>
    <property type="evidence" value="ECO:0007669"/>
    <property type="project" value="EnsemblFungi"/>
</dbReference>
<dbReference type="EMBL" id="GG692396">
    <property type="protein sequence ID" value="EER35152.1"/>
    <property type="molecule type" value="Genomic_DNA"/>
</dbReference>
<evidence type="ECO:0000256" key="2">
    <source>
        <dbReference type="ARBA" id="ARBA00023235"/>
    </source>
</evidence>
<feature type="region of interest" description="Disordered" evidence="3">
    <location>
        <begin position="124"/>
        <end position="159"/>
    </location>
</feature>
<evidence type="ECO:0000259" key="4">
    <source>
        <dbReference type="PROSITE" id="PS50984"/>
    </source>
</evidence>
<dbReference type="GO" id="GO:0009982">
    <property type="term" value="F:pseudouridine synthase activity"/>
    <property type="evidence" value="ECO:0007669"/>
    <property type="project" value="EnsemblFungi"/>
</dbReference>
<proteinExistence type="inferred from homology"/>
<comment type="similarity">
    <text evidence="1">Belongs to the pseudouridine synthase TruD family.</text>
</comment>
<dbReference type="Pfam" id="PF01142">
    <property type="entry name" value="TruD"/>
    <property type="match status" value="1"/>
</dbReference>
<evidence type="ECO:0000256" key="1">
    <source>
        <dbReference type="ARBA" id="ARBA00007953"/>
    </source>
</evidence>
<dbReference type="KEGG" id="ctp:CTRG_02014"/>
<feature type="domain" description="TRUD" evidence="4">
    <location>
        <begin position="385"/>
        <end position="619"/>
    </location>
</feature>
<accession>C5M536</accession>
<dbReference type="SMR" id="C5M536"/>
<reference evidence="5 6" key="1">
    <citation type="journal article" date="2009" name="Nature">
        <title>Evolution of pathogenicity and sexual reproduction in eight Candida genomes.</title>
        <authorList>
            <person name="Butler G."/>
            <person name="Rasmussen M.D."/>
            <person name="Lin M.F."/>
            <person name="Santos M.A."/>
            <person name="Sakthikumar S."/>
            <person name="Munro C.A."/>
            <person name="Rheinbay E."/>
            <person name="Grabherr M."/>
            <person name="Forche A."/>
            <person name="Reedy J.L."/>
            <person name="Agrafioti I."/>
            <person name="Arnaud M.B."/>
            <person name="Bates S."/>
            <person name="Brown A.J."/>
            <person name="Brunke S."/>
            <person name="Costanzo M.C."/>
            <person name="Fitzpatrick D.A."/>
            <person name="de Groot P.W."/>
            <person name="Harris D."/>
            <person name="Hoyer L.L."/>
            <person name="Hube B."/>
            <person name="Klis F.M."/>
            <person name="Kodira C."/>
            <person name="Lennard N."/>
            <person name="Logue M.E."/>
            <person name="Martin R."/>
            <person name="Neiman A.M."/>
            <person name="Nikolaou E."/>
            <person name="Quail M.A."/>
            <person name="Quinn J."/>
            <person name="Santos M.C."/>
            <person name="Schmitzberger F.F."/>
            <person name="Sherlock G."/>
            <person name="Shah P."/>
            <person name="Silverstein K.A."/>
            <person name="Skrzypek M.S."/>
            <person name="Soll D."/>
            <person name="Staggs R."/>
            <person name="Stansfield I."/>
            <person name="Stumpf M.P."/>
            <person name="Sudbery P.E."/>
            <person name="Srikantha T."/>
            <person name="Zeng Q."/>
            <person name="Berman J."/>
            <person name="Berriman M."/>
            <person name="Heitman J."/>
            <person name="Gow N.A."/>
            <person name="Lorenz M.C."/>
            <person name="Birren B.W."/>
            <person name="Kellis M."/>
            <person name="Cuomo C.A."/>
        </authorList>
    </citation>
    <scope>NUCLEOTIDE SEQUENCE [LARGE SCALE GENOMIC DNA]</scope>
    <source>
        <strain evidence="6">ATCC MYA-3404 / T1</strain>
    </source>
</reference>
<dbReference type="RefSeq" id="XP_002547707.1">
    <property type="nucleotide sequence ID" value="XM_002547661.1"/>
</dbReference>
<dbReference type="AlphaFoldDB" id="C5M536"/>
<keyword evidence="6" id="KW-1185">Reference proteome</keyword>
<dbReference type="GO" id="GO:0005737">
    <property type="term" value="C:cytoplasm"/>
    <property type="evidence" value="ECO:0007669"/>
    <property type="project" value="EnsemblFungi"/>
</dbReference>
<protein>
    <recommendedName>
        <fullName evidence="4">TRUD domain-containing protein</fullName>
    </recommendedName>
</protein>
<dbReference type="GO" id="GO:0000455">
    <property type="term" value="P:enzyme-directed rRNA pseudouridine synthesis"/>
    <property type="evidence" value="ECO:0007669"/>
    <property type="project" value="EnsemblFungi"/>
</dbReference>
<dbReference type="PROSITE" id="PS50984">
    <property type="entry name" value="TRUD"/>
    <property type="match status" value="1"/>
</dbReference>
<dbReference type="eggNOG" id="KOG2339">
    <property type="taxonomic scope" value="Eukaryota"/>
</dbReference>
<dbReference type="GO" id="GO:0031429">
    <property type="term" value="C:box H/ACA snoRNP complex"/>
    <property type="evidence" value="ECO:0007669"/>
    <property type="project" value="EnsemblFungi"/>
</dbReference>
<dbReference type="PIRSF" id="PIRSF037016">
    <property type="entry name" value="Pseudouridin_synth_euk_prd"/>
    <property type="match status" value="1"/>
</dbReference>
<dbReference type="STRING" id="294747.C5M536"/>
<dbReference type="HOGENOM" id="CLU_005281_0_2_1"/>
<gene>
    <name evidence="5" type="ORF">CTRG_02014</name>
</gene>
<dbReference type="PANTHER" id="PTHR13326">
    <property type="entry name" value="TRNA PSEUDOURIDINE SYNTHASE D"/>
    <property type="match status" value="1"/>
</dbReference>
<organism evidence="5 6">
    <name type="scientific">Candida tropicalis (strain ATCC MYA-3404 / T1)</name>
    <name type="common">Yeast</name>
    <dbReference type="NCBI Taxonomy" id="294747"/>
    <lineage>
        <taxon>Eukaryota</taxon>
        <taxon>Fungi</taxon>
        <taxon>Dikarya</taxon>
        <taxon>Ascomycota</taxon>
        <taxon>Saccharomycotina</taxon>
        <taxon>Pichiomycetes</taxon>
        <taxon>Debaryomycetaceae</taxon>
        <taxon>Candida/Lodderomyces clade</taxon>
        <taxon>Candida</taxon>
    </lineage>
</organism>
<dbReference type="InterPro" id="IPR042214">
    <property type="entry name" value="TruD_catalytic"/>
</dbReference>
<dbReference type="InterPro" id="IPR001656">
    <property type="entry name" value="PsdUridine_synth_TruD"/>
</dbReference>
<dbReference type="CDD" id="cd02576">
    <property type="entry name" value="PseudoU_synth_ScPUS7"/>
    <property type="match status" value="1"/>
</dbReference>
<dbReference type="InterPro" id="IPR011760">
    <property type="entry name" value="PsdUridine_synth_TruD_insert"/>
</dbReference>
<dbReference type="GO" id="GO:0003723">
    <property type="term" value="F:RNA binding"/>
    <property type="evidence" value="ECO:0007669"/>
    <property type="project" value="InterPro"/>
</dbReference>
<sequence>MNRHWIGKIFRIMSDTLKRSPSQELLQVSKKPKLISIGISEEKAGITQFINPNVVGFSGSLKTLHTDFQVNEIEANGNVVHLTDMGIDVGPTKKELKLQERAKFREEIAGKTEEEIAEIKAKKLQEKEERKEKERQEQEEKKTAEEEQEANEESKKFDLADEDREELLKFVTPKELSQIEDLFKSGGNMETETKFDDKQQRTDLHQLIRKAFEGKLETVTSPENTFRIAIGTKRSNRKPQRQQDSMHHVDEHGVLNYGLGPYKPYLHFTVYKQNRDTMEVANNMAKLLRINNKFITYAGTKDRRGATCQKFSIHNGKVLRVNALNKSRKYGFTLGSFSYEDYPLKLGDSNGNEFTIVIRDAKTIDGSEDLESTVSSCFESLKNNGFINYFGMQRFGSFSVSTHEYGRLVLSQKWEEFVELLLSEQESVAPASIDARKIWKETRNADQALQALPHYFVAETAILKTLKNETQNEDKKYTKNVYLKCIQSIPRNLRMMYGHAYQAYVWNRVASKRIELYGLDLVEGDLVFEDSQQVLDEDVAYLNEAKVKSLTKEDIESGKYTIFDVILPSPGYKIKYPGNETLKNVYVETMAKDDLDPFSMARNIKEFSLTGTYRKLMAQANNLSYEIVKYSDDEKPLIRTDLELLQIKQETNEDAPRLIPNEEGGDKFAVVLKMQLGVSSYATMALRELLRCHFQVFWRVLVNSV</sequence>
<evidence type="ECO:0000256" key="3">
    <source>
        <dbReference type="SAM" id="MobiDB-lite"/>
    </source>
</evidence>
<dbReference type="GO" id="GO:1990481">
    <property type="term" value="P:mRNA pseudouridine synthesis"/>
    <property type="evidence" value="ECO:0007669"/>
    <property type="project" value="EnsemblFungi"/>
</dbReference>
<evidence type="ECO:0000313" key="6">
    <source>
        <dbReference type="Proteomes" id="UP000002037"/>
    </source>
</evidence>
<evidence type="ECO:0000313" key="5">
    <source>
        <dbReference type="EMBL" id="EER35152.1"/>
    </source>
</evidence>
<dbReference type="Gene3D" id="3.30.2350.20">
    <property type="entry name" value="TruD, catalytic domain"/>
    <property type="match status" value="2"/>
</dbReference>
<dbReference type="Proteomes" id="UP000002037">
    <property type="component" value="Unassembled WGS sequence"/>
</dbReference>
<dbReference type="NCBIfam" id="TIGR00094">
    <property type="entry name" value="tRNA_TruD_broad"/>
    <property type="match status" value="1"/>
</dbReference>
<name>C5M536_CANTT</name>
<dbReference type="InterPro" id="IPR020103">
    <property type="entry name" value="PsdUridine_synth_cat_dom_sf"/>
</dbReference>
<keyword evidence="2" id="KW-0413">Isomerase</keyword>
<dbReference type="OrthoDB" id="447290at2759"/>
<feature type="compositionally biased region" description="Basic and acidic residues" evidence="3">
    <location>
        <begin position="124"/>
        <end position="145"/>
    </location>
</feature>
<dbReference type="SUPFAM" id="SSF55120">
    <property type="entry name" value="Pseudouridine synthase"/>
    <property type="match status" value="1"/>
</dbReference>